<dbReference type="STRING" id="415747.SAMN03097708_02737"/>
<gene>
    <name evidence="1" type="ORF">SAMN03097708_02737</name>
</gene>
<dbReference type="RefSeq" id="WP_092998282.1">
    <property type="nucleotide sequence ID" value="NZ_FMWD01000009.1"/>
</dbReference>
<sequence length="87" mass="10341">MSDDYRPIDCEVYSGYELAIMHRQRLRMHWRDIDGNCCIGTLRPLDLKTEASKEEFLFVEDLDGRHFRIRLDRIVSAEAVILQKDVR</sequence>
<dbReference type="EMBL" id="FMWD01000009">
    <property type="protein sequence ID" value="SCZ64905.1"/>
    <property type="molecule type" value="Genomic_DNA"/>
</dbReference>
<accession>A0A1G5QSS1</accession>
<proteinExistence type="predicted"/>
<dbReference type="Pfam" id="PF07073">
    <property type="entry name" value="ROF"/>
    <property type="match status" value="1"/>
</dbReference>
<dbReference type="OrthoDB" id="5786494at2"/>
<evidence type="ECO:0000313" key="2">
    <source>
        <dbReference type="Proteomes" id="UP000199648"/>
    </source>
</evidence>
<keyword evidence="2" id="KW-1185">Reference proteome</keyword>
<dbReference type="Gene3D" id="2.30.30.400">
    <property type="entry name" value="Rof-like"/>
    <property type="match status" value="1"/>
</dbReference>
<protein>
    <submittedName>
        <fullName evidence="1">Transcriptional antiterminator, Rof</fullName>
    </submittedName>
</protein>
<dbReference type="AlphaFoldDB" id="A0A1G5QSS1"/>
<reference evidence="1 2" key="1">
    <citation type="submission" date="2016-10" db="EMBL/GenBank/DDBJ databases">
        <authorList>
            <person name="de Groot N.N."/>
        </authorList>
    </citation>
    <scope>NUCLEOTIDE SEQUENCE [LARGE SCALE GENOMIC DNA]</scope>
    <source>
        <strain evidence="1 2">HLD2</strain>
    </source>
</reference>
<evidence type="ECO:0000313" key="1">
    <source>
        <dbReference type="EMBL" id="SCZ64905.1"/>
    </source>
</evidence>
<organism evidence="1 2">
    <name type="scientific">Thiohalomonas denitrificans</name>
    <dbReference type="NCBI Taxonomy" id="415747"/>
    <lineage>
        <taxon>Bacteria</taxon>
        <taxon>Pseudomonadati</taxon>
        <taxon>Pseudomonadota</taxon>
        <taxon>Gammaproteobacteria</taxon>
        <taxon>Thiohalomonadales</taxon>
        <taxon>Thiohalomonadaceae</taxon>
        <taxon>Thiohalomonas</taxon>
    </lineage>
</organism>
<dbReference type="Proteomes" id="UP000199648">
    <property type="component" value="Unassembled WGS sequence"/>
</dbReference>
<name>A0A1G5QSS1_9GAMM</name>
<dbReference type="InterPro" id="IPR038626">
    <property type="entry name" value="Rof-like_sf"/>
</dbReference>
<dbReference type="SUPFAM" id="SSF101744">
    <property type="entry name" value="Rof/RNase P subunit-like"/>
    <property type="match status" value="1"/>
</dbReference>
<dbReference type="InterPro" id="IPR009778">
    <property type="entry name" value="ROF"/>
</dbReference>
<dbReference type="InterPro" id="IPR023534">
    <property type="entry name" value="Rof/RNase_P-like"/>
</dbReference>